<accession>A0ABU8K9C0</accession>
<dbReference type="Pfam" id="PF03922">
    <property type="entry name" value="OmpW"/>
    <property type="match status" value="1"/>
</dbReference>
<dbReference type="Proteomes" id="UP001366503">
    <property type="component" value="Unassembled WGS sequence"/>
</dbReference>
<feature type="chain" id="PRO_5046985132" evidence="2">
    <location>
        <begin position="28"/>
        <end position="229"/>
    </location>
</feature>
<protein>
    <submittedName>
        <fullName evidence="3">OmpW family protein</fullName>
    </submittedName>
</protein>
<sequence>MRNWIRPGRGITLGIALAVLGLQQAVAADAQVVHARKGTAHLVEPSPWQLRLRTLAVITDDKGNVNEIPGSGLSFSDTAIPELDVTYYFSDNLAAELILGTTHANIYGEGTIGGLAKIGKTWVLPPTLTLQYHFTDSGAFKPYIGAGVNYSIFYNQDTGSADALHVKNAFGGAVQVGFDYALDQHWGVNFDVKKLFLEPKFDAVVGGANVTGKAKLNPWLIGTGVSYRF</sequence>
<reference evidence="3 4" key="1">
    <citation type="submission" date="2022-12" db="EMBL/GenBank/DDBJ databases">
        <authorList>
            <person name="Muema E."/>
        </authorList>
    </citation>
    <scope>NUCLEOTIDE SEQUENCE [LARGE SCALE GENOMIC DNA]</scope>
    <source>
        <strain evidence="4">1330</strain>
    </source>
</reference>
<organism evidence="3 4">
    <name type="scientific">Mesorhizobium argentiipisi</name>
    <dbReference type="NCBI Taxonomy" id="3015175"/>
    <lineage>
        <taxon>Bacteria</taxon>
        <taxon>Pseudomonadati</taxon>
        <taxon>Pseudomonadota</taxon>
        <taxon>Alphaproteobacteria</taxon>
        <taxon>Hyphomicrobiales</taxon>
        <taxon>Phyllobacteriaceae</taxon>
        <taxon>Mesorhizobium</taxon>
    </lineage>
</organism>
<keyword evidence="4" id="KW-1185">Reference proteome</keyword>
<dbReference type="InterPro" id="IPR011250">
    <property type="entry name" value="OMP/PagP_B-barrel"/>
</dbReference>
<evidence type="ECO:0000313" key="4">
    <source>
        <dbReference type="Proteomes" id="UP001366503"/>
    </source>
</evidence>
<dbReference type="Gene3D" id="2.40.160.20">
    <property type="match status" value="1"/>
</dbReference>
<dbReference type="EMBL" id="JAPYKO010000003">
    <property type="protein sequence ID" value="MEI9402060.1"/>
    <property type="molecule type" value="Genomic_DNA"/>
</dbReference>
<dbReference type="SUPFAM" id="SSF56925">
    <property type="entry name" value="OMPA-like"/>
    <property type="match status" value="1"/>
</dbReference>
<proteinExistence type="inferred from homology"/>
<evidence type="ECO:0000256" key="1">
    <source>
        <dbReference type="ARBA" id="ARBA00009330"/>
    </source>
</evidence>
<gene>
    <name evidence="3" type="ORF">O7A05_07775</name>
</gene>
<keyword evidence="2" id="KW-0732">Signal</keyword>
<dbReference type="InterPro" id="IPR005618">
    <property type="entry name" value="OMPW"/>
</dbReference>
<comment type="caution">
    <text evidence="3">The sequence shown here is derived from an EMBL/GenBank/DDBJ whole genome shotgun (WGS) entry which is preliminary data.</text>
</comment>
<name>A0ABU8K9C0_9HYPH</name>
<dbReference type="PANTHER" id="PTHR36920">
    <property type="match status" value="1"/>
</dbReference>
<dbReference type="PANTHER" id="PTHR36920:SF1">
    <property type="entry name" value="OUTER MEMBRANE PROTEIN W"/>
    <property type="match status" value="1"/>
</dbReference>
<evidence type="ECO:0000313" key="3">
    <source>
        <dbReference type="EMBL" id="MEI9402060.1"/>
    </source>
</evidence>
<comment type="similarity">
    <text evidence="1">Belongs to the OmpW/AlkL family.</text>
</comment>
<feature type="signal peptide" evidence="2">
    <location>
        <begin position="1"/>
        <end position="27"/>
    </location>
</feature>
<evidence type="ECO:0000256" key="2">
    <source>
        <dbReference type="SAM" id="SignalP"/>
    </source>
</evidence>